<dbReference type="KEGG" id="sphk:SKP52_18100"/>
<sequence>MTDINYGMARRAQALEKALTLPLPDAVYEIVRYNDWAGPFGYTIELSELQAKGSDVELQEWKKKSHRLRADAYAVGDAGLRSDDGYAAARARFEATNPGFNEASYESAISHGFQQAR</sequence>
<dbReference type="Proteomes" id="UP000030907">
    <property type="component" value="Chromosome"/>
</dbReference>
<dbReference type="HOGENOM" id="CLU_2083346_0_0_5"/>
<protein>
    <submittedName>
        <fullName evidence="1">Uncharacterized protein</fullName>
    </submittedName>
</protein>
<accession>A0A0A7PKF6</accession>
<dbReference type="STRING" id="1515612.SKP52_18100"/>
<evidence type="ECO:0000313" key="1">
    <source>
        <dbReference type="EMBL" id="AJA10490.1"/>
    </source>
</evidence>
<proteinExistence type="predicted"/>
<dbReference type="AlphaFoldDB" id="A0A0A7PKF6"/>
<organism evidence="1 2">
    <name type="scientific">Sphingopyxis fribergensis</name>
    <dbReference type="NCBI Taxonomy" id="1515612"/>
    <lineage>
        <taxon>Bacteria</taxon>
        <taxon>Pseudomonadati</taxon>
        <taxon>Pseudomonadota</taxon>
        <taxon>Alphaproteobacteria</taxon>
        <taxon>Sphingomonadales</taxon>
        <taxon>Sphingomonadaceae</taxon>
        <taxon>Sphingopyxis</taxon>
    </lineage>
</organism>
<dbReference type="OrthoDB" id="7473825at2"/>
<keyword evidence="2" id="KW-1185">Reference proteome</keyword>
<evidence type="ECO:0000313" key="2">
    <source>
        <dbReference type="Proteomes" id="UP000030907"/>
    </source>
</evidence>
<reference evidence="1 2" key="1">
    <citation type="journal article" date="2015" name="Int. J. Syst. Evol. Microbiol.">
        <title>Description of Sphingopyxis fribergensis sp. nov. - a soil bacterium with the ability to degrade styrene and phenylacetic acid.</title>
        <authorList>
            <person name="Oelschlagel M."/>
            <person name="Ruckert C."/>
            <person name="Kalinowski J."/>
            <person name="Schmidt G."/>
            <person name="Schlomann M."/>
            <person name="Tischler D."/>
        </authorList>
    </citation>
    <scope>NUCLEOTIDE SEQUENCE [LARGE SCALE GENOMIC DNA]</scope>
    <source>
        <strain evidence="1 2">Kp5.2</strain>
    </source>
</reference>
<name>A0A0A7PKF6_9SPHN</name>
<dbReference type="RefSeq" id="WP_039577011.1">
    <property type="nucleotide sequence ID" value="NZ_CP009122.1"/>
</dbReference>
<gene>
    <name evidence="1" type="ORF">SKP52_18100</name>
</gene>
<dbReference type="EMBL" id="CP009122">
    <property type="protein sequence ID" value="AJA10490.1"/>
    <property type="molecule type" value="Genomic_DNA"/>
</dbReference>